<evidence type="ECO:0000256" key="5">
    <source>
        <dbReference type="ARBA" id="ARBA00005812"/>
    </source>
</evidence>
<dbReference type="GO" id="GO:0006096">
    <property type="term" value="P:glycolytic process"/>
    <property type="evidence" value="ECO:0007669"/>
    <property type="project" value="UniProtKB-UniPathway"/>
</dbReference>
<organism evidence="11">
    <name type="scientific">Florenciella parvula</name>
    <dbReference type="NCBI Taxonomy" id="236787"/>
    <lineage>
        <taxon>Eukaryota</taxon>
        <taxon>Sar</taxon>
        <taxon>Stramenopiles</taxon>
        <taxon>Ochrophyta</taxon>
        <taxon>Dictyochophyceae</taxon>
        <taxon>Florenciellales</taxon>
        <taxon>Florenciella</taxon>
    </lineage>
</organism>
<dbReference type="InterPro" id="IPR006411">
    <property type="entry name" value="Fruct_bisP_bact"/>
</dbReference>
<dbReference type="GO" id="GO:0008270">
    <property type="term" value="F:zinc ion binding"/>
    <property type="evidence" value="ECO:0007669"/>
    <property type="project" value="InterPro"/>
</dbReference>
<dbReference type="Pfam" id="PF01116">
    <property type="entry name" value="F_bP_aldolase"/>
    <property type="match status" value="1"/>
</dbReference>
<sequence>MVPGCSNARDRTAATLSTTMRSVIALSLAASAMAFTSTARPNFRAGPIRARKTAGVAPRMGVASEEMGIPCEDECALPSYPNMPASVHPGVVTGQALKDLLQHAQDNGYAIPAVNCVTSSSINACLEAARQNDAPIIIQFSSGGAQFYAGKGLDNTDFKAAIAGAVSGAYHVRAMAEQYGVPVILHTDHCGKKLLPWMDGMLAASETYYAAHGEPLFSSHMLDLSEEPLEENIETCKVYLERMAKLDMLLEMELGITGGEEDGVNNEDVAPEDLYTKPEEVWQVYEALASVGPQAMFTVAAAFGNVHGVYSPGNVKLDPEILGNSQTYIAEKLGQPVGSAPVQFVFHGGSGSDIKDIKRAIECGVIKMNIDTDTQWSYWSGIREFEAKFRPYLQTQIGNPDGPEKPNKKYYDPRESIRAAEVSTEKRLAQCFADLNAVNILGLGDMKPPSNVAGPRRGGLPNAGAYQAGAGVAV</sequence>
<dbReference type="PANTHER" id="PTHR30559">
    <property type="entry name" value="FRUCTOSE-BISPHOSPHATE ALDOLASE CLASS 2"/>
    <property type="match status" value="1"/>
</dbReference>
<dbReference type="UniPathway" id="UPA00109">
    <property type="reaction ID" value="UER00183"/>
</dbReference>
<protein>
    <recommendedName>
        <fullName evidence="6">fructose-bisphosphate aldolase</fullName>
        <ecNumber evidence="6">4.1.2.13</ecNumber>
    </recommendedName>
</protein>
<dbReference type="PROSITE" id="PS00602">
    <property type="entry name" value="ALDOLASE_CLASS_II_1"/>
    <property type="match status" value="1"/>
</dbReference>
<gene>
    <name evidence="11" type="ORF">FPAR1323_LOCUS12342</name>
</gene>
<dbReference type="SUPFAM" id="SSF51569">
    <property type="entry name" value="Aldolase"/>
    <property type="match status" value="1"/>
</dbReference>
<dbReference type="GO" id="GO:0004332">
    <property type="term" value="F:fructose-bisphosphate aldolase activity"/>
    <property type="evidence" value="ECO:0007669"/>
    <property type="project" value="UniProtKB-EC"/>
</dbReference>
<accession>A0A7S2CNU0</accession>
<evidence type="ECO:0000256" key="1">
    <source>
        <dbReference type="ARBA" id="ARBA00000441"/>
    </source>
</evidence>
<dbReference type="NCBIfam" id="NF006628">
    <property type="entry name" value="PRK09197.1"/>
    <property type="match status" value="1"/>
</dbReference>
<evidence type="ECO:0000256" key="4">
    <source>
        <dbReference type="ARBA" id="ARBA00004714"/>
    </source>
</evidence>
<reference evidence="11" key="1">
    <citation type="submission" date="2021-01" db="EMBL/GenBank/DDBJ databases">
        <authorList>
            <person name="Corre E."/>
            <person name="Pelletier E."/>
            <person name="Niang G."/>
            <person name="Scheremetjew M."/>
            <person name="Finn R."/>
            <person name="Kale V."/>
            <person name="Holt S."/>
            <person name="Cochrane G."/>
            <person name="Meng A."/>
            <person name="Brown T."/>
            <person name="Cohen L."/>
        </authorList>
    </citation>
    <scope>NUCLEOTIDE SEQUENCE</scope>
    <source>
        <strain evidence="11">RCC1693</strain>
    </source>
</reference>
<evidence type="ECO:0000256" key="9">
    <source>
        <dbReference type="ARBA" id="ARBA00023152"/>
    </source>
</evidence>
<keyword evidence="10" id="KW-0456">Lyase</keyword>
<name>A0A7S2CNU0_9STRA</name>
<comment type="catalytic activity">
    <reaction evidence="1">
        <text>beta-D-fructose 1,6-bisphosphate = D-glyceraldehyde 3-phosphate + dihydroxyacetone phosphate</text>
        <dbReference type="Rhea" id="RHEA:14729"/>
        <dbReference type="ChEBI" id="CHEBI:32966"/>
        <dbReference type="ChEBI" id="CHEBI:57642"/>
        <dbReference type="ChEBI" id="CHEBI:59776"/>
        <dbReference type="EC" id="4.1.2.13"/>
    </reaction>
</comment>
<dbReference type="GO" id="GO:0005829">
    <property type="term" value="C:cytosol"/>
    <property type="evidence" value="ECO:0007669"/>
    <property type="project" value="TreeGrafter"/>
</dbReference>
<dbReference type="Gene3D" id="3.20.20.70">
    <property type="entry name" value="Aldolase class I"/>
    <property type="match status" value="1"/>
</dbReference>
<evidence type="ECO:0000256" key="3">
    <source>
        <dbReference type="ARBA" id="ARBA00002181"/>
    </source>
</evidence>
<evidence type="ECO:0000256" key="2">
    <source>
        <dbReference type="ARBA" id="ARBA00001947"/>
    </source>
</evidence>
<dbReference type="EMBL" id="HBGT01023752">
    <property type="protein sequence ID" value="CAD9430870.1"/>
    <property type="molecule type" value="Transcribed_RNA"/>
</dbReference>
<proteinExistence type="inferred from homology"/>
<comment type="function">
    <text evidence="3">Catalyzes the aldol condensation of dihydroxyacetone phosphate (DHAP or glycerone-phosphate) with glyceraldehyde 3-phosphate (G3P) to form fructose 1,6-bisphosphate (FBP) in gluconeogenesis and the reverse reaction in glycolysis.</text>
</comment>
<comment type="pathway">
    <text evidence="4">Carbohydrate degradation; glycolysis; D-glyceraldehyde 3-phosphate and glycerone phosphate from D-glucose: step 4/4.</text>
</comment>
<evidence type="ECO:0000256" key="8">
    <source>
        <dbReference type="ARBA" id="ARBA00022833"/>
    </source>
</evidence>
<evidence type="ECO:0000313" key="11">
    <source>
        <dbReference type="EMBL" id="CAD9430870.1"/>
    </source>
</evidence>
<comment type="similarity">
    <text evidence="5">Belongs to the class II fructose-bisphosphate aldolase family.</text>
</comment>
<dbReference type="AlphaFoldDB" id="A0A7S2CNU0"/>
<dbReference type="FunFam" id="3.20.20.70:FF:000013">
    <property type="entry name" value="Class II fructose-bisphosphate aldolase"/>
    <property type="match status" value="1"/>
</dbReference>
<dbReference type="PANTHER" id="PTHR30559:SF0">
    <property type="entry name" value="FRUCTOSE-BISPHOSPHATE ALDOLASE"/>
    <property type="match status" value="1"/>
</dbReference>
<dbReference type="EC" id="4.1.2.13" evidence="6"/>
<evidence type="ECO:0000256" key="6">
    <source>
        <dbReference type="ARBA" id="ARBA00013068"/>
    </source>
</evidence>
<dbReference type="GO" id="GO:0006094">
    <property type="term" value="P:gluconeogenesis"/>
    <property type="evidence" value="ECO:0007669"/>
    <property type="project" value="TreeGrafter"/>
</dbReference>
<dbReference type="NCBIfam" id="TIGR01520">
    <property type="entry name" value="FruBisAldo_II_A"/>
    <property type="match status" value="1"/>
</dbReference>
<keyword evidence="8" id="KW-0862">Zinc</keyword>
<dbReference type="PROSITE" id="PS00806">
    <property type="entry name" value="ALDOLASE_CLASS_II_2"/>
    <property type="match status" value="1"/>
</dbReference>
<comment type="cofactor">
    <cofactor evidence="2">
        <name>Zn(2+)</name>
        <dbReference type="ChEBI" id="CHEBI:29105"/>
    </cofactor>
</comment>
<dbReference type="InterPro" id="IPR013785">
    <property type="entry name" value="Aldolase_TIM"/>
</dbReference>
<dbReference type="CDD" id="cd00946">
    <property type="entry name" value="FBP_aldolase_IIA"/>
    <property type="match status" value="1"/>
</dbReference>
<dbReference type="InterPro" id="IPR000771">
    <property type="entry name" value="FBA_II"/>
</dbReference>
<keyword evidence="9" id="KW-0324">Glycolysis</keyword>
<evidence type="ECO:0000256" key="10">
    <source>
        <dbReference type="ARBA" id="ARBA00023239"/>
    </source>
</evidence>
<dbReference type="NCBIfam" id="TIGR00167">
    <property type="entry name" value="cbbA"/>
    <property type="match status" value="1"/>
</dbReference>
<keyword evidence="7" id="KW-0479">Metal-binding</keyword>
<evidence type="ECO:0000256" key="7">
    <source>
        <dbReference type="ARBA" id="ARBA00022723"/>
    </source>
</evidence>